<evidence type="ECO:0000313" key="2">
    <source>
        <dbReference type="EMBL" id="KAH0559648.1"/>
    </source>
</evidence>
<evidence type="ECO:0000313" key="3">
    <source>
        <dbReference type="Proteomes" id="UP000750711"/>
    </source>
</evidence>
<dbReference type="EMBL" id="JAGHQM010000550">
    <property type="protein sequence ID" value="KAH0559648.1"/>
    <property type="molecule type" value="Genomic_DNA"/>
</dbReference>
<accession>A0A9P8RQ38</accession>
<reference evidence="2" key="1">
    <citation type="submission" date="2021-03" db="EMBL/GenBank/DDBJ databases">
        <title>Comparative genomics and phylogenomic investigation of the class Geoglossomycetes provide insights into ecological specialization and systematics.</title>
        <authorList>
            <person name="Melie T."/>
            <person name="Pirro S."/>
            <person name="Miller A.N."/>
            <person name="Quandt A."/>
        </authorList>
    </citation>
    <scope>NUCLEOTIDE SEQUENCE</scope>
    <source>
        <strain evidence="2">CAQ_001_2017</strain>
    </source>
</reference>
<protein>
    <recommendedName>
        <fullName evidence="4">Glucosamine 6-phosphate N-acetyltransferase</fullName>
    </recommendedName>
</protein>
<sequence length="95" mass="10275">MSSSPPLFPPSLIPATTTAQLPASYTMRPLEAGDYERGFLDVLRVLAPVGDVSGAAFRERFEWMRQRAGEYYLIVVVDGAAAVVGTGCLVVEKKL</sequence>
<feature type="transmembrane region" description="Helical" evidence="1">
    <location>
        <begin position="71"/>
        <end position="91"/>
    </location>
</feature>
<keyword evidence="3" id="KW-1185">Reference proteome</keyword>
<dbReference type="Gene3D" id="3.40.630.30">
    <property type="match status" value="1"/>
</dbReference>
<keyword evidence="1" id="KW-0472">Membrane</keyword>
<name>A0A9P8RQ38_9PEZI</name>
<comment type="caution">
    <text evidence="2">The sequence shown here is derived from an EMBL/GenBank/DDBJ whole genome shotgun (WGS) entry which is preliminary data.</text>
</comment>
<dbReference type="Proteomes" id="UP000750711">
    <property type="component" value="Unassembled WGS sequence"/>
</dbReference>
<proteinExistence type="predicted"/>
<gene>
    <name evidence="2" type="ORF">GP486_003839</name>
</gene>
<evidence type="ECO:0008006" key="4">
    <source>
        <dbReference type="Google" id="ProtNLM"/>
    </source>
</evidence>
<evidence type="ECO:0000256" key="1">
    <source>
        <dbReference type="SAM" id="Phobius"/>
    </source>
</evidence>
<dbReference type="AlphaFoldDB" id="A0A9P8RQ38"/>
<organism evidence="2 3">
    <name type="scientific">Trichoglossum hirsutum</name>
    <dbReference type="NCBI Taxonomy" id="265104"/>
    <lineage>
        <taxon>Eukaryota</taxon>
        <taxon>Fungi</taxon>
        <taxon>Dikarya</taxon>
        <taxon>Ascomycota</taxon>
        <taxon>Pezizomycotina</taxon>
        <taxon>Geoglossomycetes</taxon>
        <taxon>Geoglossales</taxon>
        <taxon>Geoglossaceae</taxon>
        <taxon>Trichoglossum</taxon>
    </lineage>
</organism>
<keyword evidence="1" id="KW-1133">Transmembrane helix</keyword>
<keyword evidence="1" id="KW-0812">Transmembrane</keyword>